<feature type="non-terminal residue" evidence="1">
    <location>
        <position position="1"/>
    </location>
</feature>
<gene>
    <name evidence="1" type="ORF">PMAYCL1PPCAC_22724</name>
</gene>
<protein>
    <submittedName>
        <fullName evidence="1">Uncharacterized protein</fullName>
    </submittedName>
</protein>
<evidence type="ECO:0000313" key="2">
    <source>
        <dbReference type="Proteomes" id="UP001328107"/>
    </source>
</evidence>
<comment type="caution">
    <text evidence="1">The sequence shown here is derived from an EMBL/GenBank/DDBJ whole genome shotgun (WGS) entry which is preliminary data.</text>
</comment>
<feature type="non-terminal residue" evidence="1">
    <location>
        <position position="198"/>
    </location>
</feature>
<sequence>ISIIYSHRAPVSTRCIVTISRCKKYVINIYMQQTMILRHLIFSLTMYYLSSEFIIEAGWGWRGLEGAGFGRGGGSASLVSLFFCDCTSSFGFLKFSPLSIPRLSSRVLNRTHPTVLLPDLIGVSRLPQLHMRSVISNLNDRSSSVLGLPQELLAESIPVVLLRWTMLARMNSLPRWQVPQSHSDFPLLRVCCWGCYGR</sequence>
<proteinExistence type="predicted"/>
<dbReference type="Proteomes" id="UP001328107">
    <property type="component" value="Unassembled WGS sequence"/>
</dbReference>
<evidence type="ECO:0000313" key="1">
    <source>
        <dbReference type="EMBL" id="GMR52529.1"/>
    </source>
</evidence>
<name>A0AAN5I5S5_9BILA</name>
<organism evidence="1 2">
    <name type="scientific">Pristionchus mayeri</name>
    <dbReference type="NCBI Taxonomy" id="1317129"/>
    <lineage>
        <taxon>Eukaryota</taxon>
        <taxon>Metazoa</taxon>
        <taxon>Ecdysozoa</taxon>
        <taxon>Nematoda</taxon>
        <taxon>Chromadorea</taxon>
        <taxon>Rhabditida</taxon>
        <taxon>Rhabditina</taxon>
        <taxon>Diplogasteromorpha</taxon>
        <taxon>Diplogasteroidea</taxon>
        <taxon>Neodiplogasteridae</taxon>
        <taxon>Pristionchus</taxon>
    </lineage>
</organism>
<dbReference type="AlphaFoldDB" id="A0AAN5I5S5"/>
<accession>A0AAN5I5S5</accession>
<reference evidence="2" key="1">
    <citation type="submission" date="2022-10" db="EMBL/GenBank/DDBJ databases">
        <title>Genome assembly of Pristionchus species.</title>
        <authorList>
            <person name="Yoshida K."/>
            <person name="Sommer R.J."/>
        </authorList>
    </citation>
    <scope>NUCLEOTIDE SEQUENCE [LARGE SCALE GENOMIC DNA]</scope>
    <source>
        <strain evidence="2">RS5460</strain>
    </source>
</reference>
<dbReference type="EMBL" id="BTRK01000005">
    <property type="protein sequence ID" value="GMR52529.1"/>
    <property type="molecule type" value="Genomic_DNA"/>
</dbReference>
<keyword evidence="2" id="KW-1185">Reference proteome</keyword>